<name>A0A7G2C694_9TRYP</name>
<proteinExistence type="predicted"/>
<protein>
    <submittedName>
        <fullName evidence="2">Uncharacterized protein</fullName>
    </submittedName>
</protein>
<evidence type="ECO:0000313" key="3">
    <source>
        <dbReference type="Proteomes" id="UP000515908"/>
    </source>
</evidence>
<dbReference type="VEuPathDB" id="TriTrypDB:ADEAN_000175200"/>
<evidence type="ECO:0000313" key="2">
    <source>
        <dbReference type="EMBL" id="CAD2214307.1"/>
    </source>
</evidence>
<accession>A0A7G2C694</accession>
<feature type="region of interest" description="Disordered" evidence="1">
    <location>
        <begin position="1"/>
        <end position="22"/>
    </location>
</feature>
<dbReference type="EMBL" id="LR877147">
    <property type="protein sequence ID" value="CAD2214307.1"/>
    <property type="molecule type" value="Genomic_DNA"/>
</dbReference>
<dbReference type="AlphaFoldDB" id="A0A7G2C694"/>
<keyword evidence="3" id="KW-1185">Reference proteome</keyword>
<gene>
    <name evidence="2" type="ORF">ADEAN_000175200</name>
</gene>
<reference evidence="2 3" key="1">
    <citation type="submission" date="2020-08" db="EMBL/GenBank/DDBJ databases">
        <authorList>
            <person name="Newling K."/>
            <person name="Davey J."/>
            <person name="Forrester S."/>
        </authorList>
    </citation>
    <scope>NUCLEOTIDE SEQUENCE [LARGE SCALE GENOMIC DNA]</scope>
    <source>
        <strain evidence="3">Crithidia deanei Carvalho (ATCC PRA-265)</strain>
    </source>
</reference>
<organism evidence="2 3">
    <name type="scientific">Angomonas deanei</name>
    <dbReference type="NCBI Taxonomy" id="59799"/>
    <lineage>
        <taxon>Eukaryota</taxon>
        <taxon>Discoba</taxon>
        <taxon>Euglenozoa</taxon>
        <taxon>Kinetoplastea</taxon>
        <taxon>Metakinetoplastina</taxon>
        <taxon>Trypanosomatida</taxon>
        <taxon>Trypanosomatidae</taxon>
        <taxon>Strigomonadinae</taxon>
        <taxon>Angomonas</taxon>
    </lineage>
</organism>
<feature type="compositionally biased region" description="Basic and acidic residues" evidence="1">
    <location>
        <begin position="9"/>
        <end position="22"/>
    </location>
</feature>
<evidence type="ECO:0000256" key="1">
    <source>
        <dbReference type="SAM" id="MobiDB-lite"/>
    </source>
</evidence>
<dbReference type="Proteomes" id="UP000515908">
    <property type="component" value="Chromosome 03"/>
</dbReference>
<sequence>MELLRQKHAKEMESALDEQETRLRAEYEEKLRQQAEEEREERQNMGEEWRALLEDKNKEIESLHGRVSSEVQAYQEANTDLRDKLNRLIAKSALDHHEGIENTLYAHHFSYREKRIKDLLEFAVYCHVRKIPQRCVDDLIQSDSRTECTVESGLVELGMEAVSSYFSAIRSLPCLEVIHGLKTLELYTLYKNKYIDQKVLGDLFSLCDKEILSVVDFPLLTDGDRSLVEFLALAVEKMNYLAMIDGLEPVMWYDALKDGLVKREVYLAVLDKNSTNIVDLGDSSTAALFTSNHYKDFIVDLLLRLPFLREIRGINLHELYTFYKAGHLTEEQLEQVVLKDKRTVFLYTFALCGALSSGELIDFHTHIVRKLPNLSFVKLVNMFLCYKKKQITLETLQSLMAGFPGDSLTITQEEVVSLNKEGLSPMEYLSTLLHGLPNVQRVVADGCTGLRDIGWCCDANQLTAVSLRECPLVTDFTPLLSLPHLNRVWVTGQDQNRSFDSVKTKLKKKGVMVFD</sequence>